<dbReference type="GO" id="GO:0008270">
    <property type="term" value="F:zinc ion binding"/>
    <property type="evidence" value="ECO:0007669"/>
    <property type="project" value="UniProtKB-KW"/>
</dbReference>
<evidence type="ECO:0000313" key="4">
    <source>
        <dbReference type="Proteomes" id="UP000677054"/>
    </source>
</evidence>
<sequence length="546" mass="61656">MDGRPPTRLKAAGRLTSDLLQGSLIQEMARHKKKQSVSGELHRATLADKLDGATGARQCSSRSSSGATGVSTIPCLFVCPSCNKECKTKSALLSHLRFKHPPNVSPSVPEHQSPSQILQEVFSYPCTECERSFPTKIGHSLHLKARHPNKYYSEQVTTQKKSRWDEEEDLLLANAELQALKTNIKNINQHILATNILPGRTLESIKGRRKQTKYLDLLSTLQQEIFIGNNTEHKQEEETIQEPEHETLNWKINILKHLKQIPSGEGAKETELDQIIDVLNISTLDNNTIMDLLDKQAEAKPPPKQFIAKKSTMLDGRGLRFSKEVPYNHSWKTDGNKLQSGTSFINSVKVHGNLLPTQARASRGRNETPMCDAGCNSRASLSHIAQACCRTHNSRIKRHDALVNFIEQQFHRLGYTTIKEPKIITSAGLRKPDLIVNSGLQTHVLDAQIINDYDDPETLHQKKKQYYDNEDITNWVKIKTNNPSVSFSTITFNWRGCMSNSSYNDLRALGLTKRDLVIATVRILEMTHACWRIYTQSTLKKRGRTQ</sequence>
<dbReference type="PROSITE" id="PS00028">
    <property type="entry name" value="ZINC_FINGER_C2H2_1"/>
    <property type="match status" value="2"/>
</dbReference>
<feature type="domain" description="C2H2-type" evidence="2">
    <location>
        <begin position="124"/>
        <end position="152"/>
    </location>
</feature>
<organism evidence="3">
    <name type="scientific">Darwinula stevensoni</name>
    <dbReference type="NCBI Taxonomy" id="69355"/>
    <lineage>
        <taxon>Eukaryota</taxon>
        <taxon>Metazoa</taxon>
        <taxon>Ecdysozoa</taxon>
        <taxon>Arthropoda</taxon>
        <taxon>Crustacea</taxon>
        <taxon>Oligostraca</taxon>
        <taxon>Ostracoda</taxon>
        <taxon>Podocopa</taxon>
        <taxon>Podocopida</taxon>
        <taxon>Darwinulocopina</taxon>
        <taxon>Darwinuloidea</taxon>
        <taxon>Darwinulidae</taxon>
        <taxon>Darwinula</taxon>
    </lineage>
</organism>
<keyword evidence="1" id="KW-0862">Zinc</keyword>
<keyword evidence="1" id="KW-0479">Metal-binding</keyword>
<dbReference type="EMBL" id="LR900577">
    <property type="protein sequence ID" value="CAD7246172.1"/>
    <property type="molecule type" value="Genomic_DNA"/>
</dbReference>
<dbReference type="EMBL" id="CAJPEV010001060">
    <property type="protein sequence ID" value="CAG0890453.1"/>
    <property type="molecule type" value="Genomic_DNA"/>
</dbReference>
<protein>
    <recommendedName>
        <fullName evidence="2">C2H2-type domain-containing protein</fullName>
    </recommendedName>
</protein>
<evidence type="ECO:0000313" key="3">
    <source>
        <dbReference type="EMBL" id="CAD7246172.1"/>
    </source>
</evidence>
<evidence type="ECO:0000259" key="2">
    <source>
        <dbReference type="PROSITE" id="PS50157"/>
    </source>
</evidence>
<dbReference type="Gene3D" id="3.30.160.60">
    <property type="entry name" value="Classic Zinc Finger"/>
    <property type="match status" value="1"/>
</dbReference>
<accession>A0A7R8X998</accession>
<dbReference type="Proteomes" id="UP000677054">
    <property type="component" value="Unassembled WGS sequence"/>
</dbReference>
<reference evidence="3" key="1">
    <citation type="submission" date="2020-11" db="EMBL/GenBank/DDBJ databases">
        <authorList>
            <person name="Tran Van P."/>
        </authorList>
    </citation>
    <scope>NUCLEOTIDE SEQUENCE</scope>
</reference>
<keyword evidence="4" id="KW-1185">Reference proteome</keyword>
<evidence type="ECO:0000256" key="1">
    <source>
        <dbReference type="PROSITE-ProRule" id="PRU00042"/>
    </source>
</evidence>
<dbReference type="InterPro" id="IPR013087">
    <property type="entry name" value="Znf_C2H2_type"/>
</dbReference>
<feature type="domain" description="C2H2-type" evidence="2">
    <location>
        <begin position="77"/>
        <end position="100"/>
    </location>
</feature>
<dbReference type="SMART" id="SM00355">
    <property type="entry name" value="ZnF_C2H2"/>
    <property type="match status" value="2"/>
</dbReference>
<keyword evidence="1" id="KW-0863">Zinc-finger</keyword>
<gene>
    <name evidence="3" type="ORF">DSTB1V02_LOCUS6029</name>
</gene>
<dbReference type="OrthoDB" id="8195432at2759"/>
<proteinExistence type="predicted"/>
<dbReference type="PROSITE" id="PS50157">
    <property type="entry name" value="ZINC_FINGER_C2H2_2"/>
    <property type="match status" value="2"/>
</dbReference>
<name>A0A7R8X998_9CRUS</name>
<dbReference type="AlphaFoldDB" id="A0A7R8X998"/>